<proteinExistence type="predicted"/>
<geneLocation type="plasmid" evidence="2">
    <name>pamcp48-600</name>
</geneLocation>
<protein>
    <submittedName>
        <fullName evidence="1">Uncharacterized protein</fullName>
    </submittedName>
</protein>
<dbReference type="AlphaFoldDB" id="A0AAC9JHN0"/>
<name>A0AAC9JHN0_9ALTE</name>
<dbReference type="Proteomes" id="UP000182101">
    <property type="component" value="Plasmid pAMCP48-600"/>
</dbReference>
<dbReference type="InterPro" id="IPR036388">
    <property type="entry name" value="WH-like_DNA-bd_sf"/>
</dbReference>
<dbReference type="Pfam" id="PF09904">
    <property type="entry name" value="HTH_43"/>
    <property type="match status" value="1"/>
</dbReference>
<gene>
    <name evidence="1" type="ORF">BM524_20490</name>
</gene>
<organism evidence="1 2">
    <name type="scientific">Alteromonas mediterranea</name>
    <dbReference type="NCBI Taxonomy" id="314275"/>
    <lineage>
        <taxon>Bacteria</taxon>
        <taxon>Pseudomonadati</taxon>
        <taxon>Pseudomonadota</taxon>
        <taxon>Gammaproteobacteria</taxon>
        <taxon>Alteromonadales</taxon>
        <taxon>Alteromonadaceae</taxon>
        <taxon>Alteromonas/Salinimonas group</taxon>
        <taxon>Alteromonas</taxon>
    </lineage>
</organism>
<dbReference type="RefSeq" id="WP_071960901.1">
    <property type="nucleotide sequence ID" value="NZ_CP018025.1"/>
</dbReference>
<evidence type="ECO:0000313" key="1">
    <source>
        <dbReference type="EMBL" id="APD92287.1"/>
    </source>
</evidence>
<reference evidence="1 2" key="1">
    <citation type="submission" date="2016-11" db="EMBL/GenBank/DDBJ databases">
        <title>Networking in microbes: conjugative elements and plasmids in the genus Alteromonas.</title>
        <authorList>
            <person name="Lopez-Perez M."/>
            <person name="Ramon-Marco N."/>
            <person name="Rodriguez-Valera F."/>
        </authorList>
    </citation>
    <scope>NUCLEOTIDE SEQUENCE [LARGE SCALE GENOMIC DNA]</scope>
    <source>
        <strain evidence="1 2">CP48</strain>
        <plasmid evidence="2">pamcp48-600</plasmid>
    </source>
</reference>
<dbReference type="InterPro" id="IPR017162">
    <property type="entry name" value="UCP037266"/>
</dbReference>
<accession>A0AAC9JHN0</accession>
<sequence>MPTFSKTKSSYYRRLYVAFLIDTGVNTVPELLSETKMHRRTLQDTLKALPEIDIEIESLGGTKNTCYAVTSWGAINQKWISDNIARIKEVLK</sequence>
<keyword evidence="1" id="KW-0614">Plasmid</keyword>
<evidence type="ECO:0000313" key="2">
    <source>
        <dbReference type="Proteomes" id="UP000182101"/>
    </source>
</evidence>
<dbReference type="EMBL" id="CP018025">
    <property type="protein sequence ID" value="APD92287.1"/>
    <property type="molecule type" value="Genomic_DNA"/>
</dbReference>
<dbReference type="Gene3D" id="1.10.10.10">
    <property type="entry name" value="Winged helix-like DNA-binding domain superfamily/Winged helix DNA-binding domain"/>
    <property type="match status" value="1"/>
</dbReference>